<dbReference type="Proteomes" id="UP000001075">
    <property type="component" value="Unassembled WGS sequence"/>
</dbReference>
<sequence>MDSLSGCLFHGRVCQTFHIRTQRETTDKFCKYKAKQIFIFPASLRSLPDTLGLQAEDGCPNIAEEQL</sequence>
<evidence type="ECO:0000313" key="2">
    <source>
        <dbReference type="Proteomes" id="UP000001075"/>
    </source>
</evidence>
<reference evidence="2" key="1">
    <citation type="journal article" date="2011" name="Nat. Biotechnol.">
        <title>The genomic sequence of the Chinese hamster ovary (CHO)-K1 cell line.</title>
        <authorList>
            <person name="Xu X."/>
            <person name="Nagarajan H."/>
            <person name="Lewis N.E."/>
            <person name="Pan S."/>
            <person name="Cai Z."/>
            <person name="Liu X."/>
            <person name="Chen W."/>
            <person name="Xie M."/>
            <person name="Wang W."/>
            <person name="Hammond S."/>
            <person name="Andersen M.R."/>
            <person name="Neff N."/>
            <person name="Passarelli B."/>
            <person name="Koh W."/>
            <person name="Fan H.C."/>
            <person name="Wang J."/>
            <person name="Gui Y."/>
            <person name="Lee K.H."/>
            <person name="Betenbaugh M.J."/>
            <person name="Quake S.R."/>
            <person name="Famili I."/>
            <person name="Palsson B.O."/>
            <person name="Wang J."/>
        </authorList>
    </citation>
    <scope>NUCLEOTIDE SEQUENCE [LARGE SCALE GENOMIC DNA]</scope>
    <source>
        <strain evidence="2">CHO K1 cell line</strain>
    </source>
</reference>
<evidence type="ECO:0000313" key="1">
    <source>
        <dbReference type="EMBL" id="EGV94454.1"/>
    </source>
</evidence>
<proteinExistence type="predicted"/>
<protein>
    <submittedName>
        <fullName evidence="1">Uncharacterized protein</fullName>
    </submittedName>
</protein>
<accession>G3GS99</accession>
<name>G3GS99_CRIGR</name>
<organism evidence="1 2">
    <name type="scientific">Cricetulus griseus</name>
    <name type="common">Chinese hamster</name>
    <name type="synonym">Cricetulus barabensis griseus</name>
    <dbReference type="NCBI Taxonomy" id="10029"/>
    <lineage>
        <taxon>Eukaryota</taxon>
        <taxon>Metazoa</taxon>
        <taxon>Chordata</taxon>
        <taxon>Craniata</taxon>
        <taxon>Vertebrata</taxon>
        <taxon>Euteleostomi</taxon>
        <taxon>Mammalia</taxon>
        <taxon>Eutheria</taxon>
        <taxon>Euarchontoglires</taxon>
        <taxon>Glires</taxon>
        <taxon>Rodentia</taxon>
        <taxon>Myomorpha</taxon>
        <taxon>Muroidea</taxon>
        <taxon>Cricetidae</taxon>
        <taxon>Cricetinae</taxon>
        <taxon>Cricetulus</taxon>
    </lineage>
</organism>
<gene>
    <name evidence="1" type="ORF">I79_000416</name>
</gene>
<dbReference type="EMBL" id="JH000007">
    <property type="protein sequence ID" value="EGV94454.1"/>
    <property type="molecule type" value="Genomic_DNA"/>
</dbReference>
<dbReference type="InParanoid" id="G3GS99"/>
<dbReference type="AlphaFoldDB" id="G3GS99"/>